<protein>
    <submittedName>
        <fullName evidence="1">Lipopolysaccharide biosynthesis protein</fullName>
    </submittedName>
</protein>
<organism evidence="1 2">
    <name type="scientific">Bifidobacterium bombi DSM 19703</name>
    <dbReference type="NCBI Taxonomy" id="1341695"/>
    <lineage>
        <taxon>Bacteria</taxon>
        <taxon>Bacillati</taxon>
        <taxon>Actinomycetota</taxon>
        <taxon>Actinomycetes</taxon>
        <taxon>Bifidobacteriales</taxon>
        <taxon>Bifidobacteriaceae</taxon>
        <taxon>Bifidobacterium</taxon>
    </lineage>
</organism>
<comment type="caution">
    <text evidence="1">The sequence shown here is derived from an EMBL/GenBank/DDBJ whole genome shotgun (WGS) entry which is preliminary data.</text>
</comment>
<evidence type="ECO:0000313" key="2">
    <source>
        <dbReference type="Proteomes" id="UP000028730"/>
    </source>
</evidence>
<dbReference type="eggNOG" id="COG3754">
    <property type="taxonomic scope" value="Bacteria"/>
</dbReference>
<accession>A0A086BPJ1</accession>
<gene>
    <name evidence="1" type="ORF">BBOMB_2001</name>
</gene>
<reference evidence="1 2" key="1">
    <citation type="journal article" date="2014" name="Appl. Environ. Microbiol.">
        <title>Genomic encyclopedia of type strains of the genus Bifidobacterium.</title>
        <authorList>
            <person name="Milani C."/>
            <person name="Lugli G.A."/>
            <person name="Duranti S."/>
            <person name="Turroni F."/>
            <person name="Bottacini F."/>
            <person name="Mangifesta M."/>
            <person name="Sanchez B."/>
            <person name="Viappiani A."/>
            <person name="Mancabelli L."/>
            <person name="Taminiau B."/>
            <person name="Delcenserie V."/>
            <person name="Barrangou R."/>
            <person name="Margolles A."/>
            <person name="van Sinderen D."/>
            <person name="Ventura M."/>
        </authorList>
    </citation>
    <scope>NUCLEOTIDE SEQUENCE [LARGE SCALE GENOMIC DNA]</scope>
    <source>
        <strain evidence="1 2">DSM 19703</strain>
    </source>
</reference>
<evidence type="ECO:0000313" key="1">
    <source>
        <dbReference type="EMBL" id="KFF31855.1"/>
    </source>
</evidence>
<proteinExistence type="predicted"/>
<dbReference type="AlphaFoldDB" id="A0A086BPJ1"/>
<dbReference type="EMBL" id="ATLK01000001">
    <property type="protein sequence ID" value="KFF31855.1"/>
    <property type="molecule type" value="Genomic_DNA"/>
</dbReference>
<sequence length="610" mass="70206">MSDIVVVSNGAVDEPTKELFAHYTDMLIERENKGLDIAAYREAMLTLGWNRLKQYDEVICLNDTIMGPVYPFAEMFHEMDKRDVDFWGITAYSAENINHESIPTHLQSYWHAYRKSLVSSQSFQEYWENLPQWTDYAEVTRRHEMQFTQHFENLGFTWSSYVDWHKYAGISSYPLLYMPVQLIRDDRCPVFKRRSFFVDYSTYFDQTAGQPALDLYDYLNTNTVYDVNLIWDALLQSYNVADLRKAMHLDYVLPSQTLNPSNVPRPKSAFIFHVYFMDMLNDTCQYLANVPEETDLYITTTEDKIPQIATGIKNFGIRKKPTFIPVKNRGRDVSALLVAARDVVLGGKYEVVGFAHDKKSSQNQKNGHHGTETQGFSYKLMENTLGSEQYVENILTLFAQNPRLGMVSPMPPYHALYFAHTLPLDWGPNFDITKDLLENTLDLHVPLDPAKPTMSAIGSCYWFRSIALKKLFEAKWTYDDFLSEEQMGVDGTISHAIERANGYVTQAAGYYPAWVMSDRYARIEVDSLLHTTNTLLDAMGSCREGETLLANANSLRCSLKKQPLLGRKFKHGIHRLFAFIAHVVTAPMGEKAKARFYNWGWRIVSKVLGR</sequence>
<dbReference type="Pfam" id="PF05045">
    <property type="entry name" value="RgpF"/>
    <property type="match status" value="1"/>
</dbReference>
<name>A0A086BPJ1_9BIFI</name>
<dbReference type="InterPro" id="IPR007739">
    <property type="entry name" value="RgpF"/>
</dbReference>
<dbReference type="Proteomes" id="UP000028730">
    <property type="component" value="Unassembled WGS sequence"/>
</dbReference>
<dbReference type="STRING" id="1341695.BBOMB_2001"/>
<keyword evidence="2" id="KW-1185">Reference proteome</keyword>